<sequence length="1775" mass="199769">MAFLYQVLKDVCEKQPYNVGKNTLNSVSSVINKHLCSGHEGFKKLFDELPARIAGYNREVQEGNERVKGPIEKLQEDMEELKKQVSENLNDNAFSGEIEASAKVNDAWHLVRSCLDNTLTLENRLFDARNNIFNLNSTLCDKVRNAKGTIQHERDRLDKLSRKKENDLNNMIKTVNDSMEHINTYVQVEIRERVETLVEKLIEKITPIKAKLVSMNHDLSKHASNLTQWISKTKRYIDEVRDNDVQKIVNREVGSDYRMEIEHVAKELKGWIISLGAHVDDMRMKVSELVQTAADALKGLDAQLVKDLASMRRTIKASVTDYAKEYVNSIKKHIGRIKEQVEGKSKSTGIYYDWEKLKVDITTRSEQILNGGSYNAFKYDGIGSIQTKVNEHSKKFQNKANDGSGFTSVVHQWIDYILLNEPVSGYIKNFVGNKSHLQPIYQNNDNGTYTQLNKKIRDVISEKLVSDINGAILGAGTADGKTGMEKNICIIRKVCNSFSDALGRCIKTRKIGNVEISNIANEINNFVKNNTHNGDLVSLDAAVSSILLQLVGVARTAGKAVESLTGDDHFKLGNTLFMAIEKVKSIQKNLDTSAGPKISNALDTAKTQISNLNSSLEKALGGDATISNQDVDIKQSIHGTFAEKVQEVFKKPTSTSVDLGDDITVDRTLTNYVDEQHGKGKVNSALDAITNYSAKVFNVEATLQNLKKWSTKINDNINYLVAAFAMTGRQIYRCLHIVTNDRIDAKLAKIRDELETLQNGLLTDVLNDLNSCLESEAIELRDSTIYFIEKYINSKLKDATSTLTTLARKQYVSSVKDLLTAFAQKVTEELSPLPDLIEKDRKEGFKGFMRALQGRINGNDTSNVNMQLLKEVADELSRPPLDNKATFQKLSKNFQKFFWPLKAYINGEIKRLHNEENKKNQKTPTEETLYTSMLGDINASFNDLLDHLKETNRYDSQVPEMLDKLSGAISKMKPEDFSKPNTPTMDSVTGGLSQFVDELRKVYISVYDHQTLKGELIKDYKQESSLRGVVEKYDLTAEGRDLSKVFLTMISIMSNDVSEMRSKCVYSWKTFKLNLHDKNNPLGLCFKGVGYAVSDSARMQNGELRNEMSCQSINEKLKAMVNGSEKLKQVKHWLSSNHNRDNGDEKTISAIDILDFLYDCLETYYRVCHVTSSSTGRHPSSVYDMLLWLTGLTHNRVYTELTLNGFEDLFEKPDEGAVEANTEDGIAVGVEKEVSLAAYPHDITAPRLSASLRDVCVYSETILVAVLGYGHAEGRYACDFNTNADKFAYPADMITLVCCLFDIVTRVHHQLYFLYRQCYSSDLSGWANCWYGRDIGGSNWKCNNIQCPEQRADQSHNQSCNQKCNQTVNCGLKSPLQSFLEDGLQGFLPHHLKFEKGKLQCSLKNHSGGPCNTPMGFGEISQMASHRYTGEHILNTLHEFCGSKMSPLTKLCSQLKCILPSAPKTLGDMFAFYCTLLNEWDKAAGTRQMHREDAFHKAVMDSNFENPQTELDITTIFKHRDHGTKPPSQKSSHITGDLYALVDCHTNSSSVSSHPCGPYLRPICQDMCATFTKENADKYLSWIVYCTESFLDLLKQLYKECATNCNSTGSRCRVSKCRNKCTATELPMSPGSAHDESCGSIVDCKFMRPTFYKYGFVLGDCNSLSAKTTKRTCKDLCMVLKSVTNEKEVDGHPLAKLVHVTIPQFIFQIRAPFIWLNVALWLLSVLYLIHIMVIRLDLLHIKSHLHSPSSHRIAAQSLLAAGRVNKLNRVFYLQP</sequence>
<keyword evidence="2" id="KW-0812">Transmembrane</keyword>
<gene>
    <name evidence="3" type="ORF">BBBOND_0005880</name>
</gene>
<protein>
    <submittedName>
        <fullName evidence="3">Uncharacterized protein</fullName>
    </submittedName>
</protein>
<feature type="coiled-coil region" evidence="1">
    <location>
        <begin position="64"/>
        <end position="91"/>
    </location>
</feature>
<reference evidence="3" key="2">
    <citation type="submission" date="2014-06" db="EMBL/GenBank/DDBJ databases">
        <authorList>
            <person name="Aslett M."/>
            <person name="De Silva Nishadi"/>
        </authorList>
    </citation>
    <scope>NUCLEOTIDE SEQUENCE</scope>
    <source>
        <strain evidence="3">Bond</strain>
    </source>
</reference>
<dbReference type="GeneID" id="24562143"/>
<feature type="transmembrane region" description="Helical" evidence="2">
    <location>
        <begin position="1713"/>
        <end position="1734"/>
    </location>
</feature>
<keyword evidence="2" id="KW-1133">Transmembrane helix</keyword>
<evidence type="ECO:0000256" key="1">
    <source>
        <dbReference type="SAM" id="Coils"/>
    </source>
</evidence>
<proteinExistence type="predicted"/>
<evidence type="ECO:0000256" key="2">
    <source>
        <dbReference type="SAM" id="Phobius"/>
    </source>
</evidence>
<dbReference type="VEuPathDB" id="PiroplasmaDB:BBBOND_0005880"/>
<dbReference type="EMBL" id="LK055237">
    <property type="protein sequence ID" value="CDR71926.1"/>
    <property type="molecule type" value="Genomic_DNA"/>
</dbReference>
<reference evidence="3" key="1">
    <citation type="journal article" date="2014" name="Nucleic Acids Res.">
        <title>The evolutionary dynamics of variant antigen genes in Babesia reveal a history of genomic innovation underlying host-parasite interaction.</title>
        <authorList>
            <person name="Jackson A.P."/>
            <person name="Otto T.D."/>
            <person name="Darby A."/>
            <person name="Ramaprasad A."/>
            <person name="Xia D."/>
            <person name="Echaide I.E."/>
            <person name="Farber M."/>
            <person name="Gahlot S."/>
            <person name="Gamble J."/>
            <person name="Gupta D."/>
            <person name="Gupta Y."/>
            <person name="Jackson L."/>
            <person name="Malandrin L."/>
            <person name="Malas T.B."/>
            <person name="Moussa E."/>
            <person name="Nair M."/>
            <person name="Reid AJ."/>
            <person name="Sanders M."/>
            <person name="Sharma J."/>
            <person name="Tracey A."/>
            <person name="Quail M.A."/>
            <person name="Weir W."/>
            <person name="Wastling J.M."/>
            <person name="Hall N."/>
            <person name="Willadsen P."/>
            <person name="Lingelbach K."/>
            <person name="Shiels B."/>
            <person name="Tait A."/>
            <person name="Berriman M."/>
            <person name="Allred D.R."/>
            <person name="Pain A."/>
        </authorList>
    </citation>
    <scope>NUCLEOTIDE SEQUENCE</scope>
    <source>
        <strain evidence="3">Bond</strain>
    </source>
</reference>
<evidence type="ECO:0000313" key="3">
    <source>
        <dbReference type="EMBL" id="CDR71926.1"/>
    </source>
</evidence>
<keyword evidence="2" id="KW-0472">Membrane</keyword>
<dbReference type="OrthoDB" id="366965at2759"/>
<organism evidence="3">
    <name type="scientific">Babesia bigemina</name>
    <dbReference type="NCBI Taxonomy" id="5866"/>
    <lineage>
        <taxon>Eukaryota</taxon>
        <taxon>Sar</taxon>
        <taxon>Alveolata</taxon>
        <taxon>Apicomplexa</taxon>
        <taxon>Aconoidasida</taxon>
        <taxon>Piroplasmida</taxon>
        <taxon>Babesiidae</taxon>
        <taxon>Babesia</taxon>
    </lineage>
</organism>
<feature type="coiled-coil region" evidence="1">
    <location>
        <begin position="143"/>
        <end position="170"/>
    </location>
</feature>
<accession>A0A061BM23</accession>
<dbReference type="KEGG" id="bbig:BBBOND_0005880"/>
<name>A0A061BM23_BABBI</name>
<keyword evidence="1" id="KW-0175">Coiled coil</keyword>
<dbReference type="RefSeq" id="XP_012770868.1">
    <property type="nucleotide sequence ID" value="XM_012915414.1"/>
</dbReference>